<feature type="domain" description="H repeat-associated protein N-terminal" evidence="3">
    <location>
        <begin position="6"/>
        <end position="91"/>
    </location>
</feature>
<dbReference type="Proteomes" id="UP001167871">
    <property type="component" value="Unassembled WGS sequence"/>
</dbReference>
<feature type="domain" description="Transposase IS4-like" evidence="2">
    <location>
        <begin position="101"/>
        <end position="344"/>
    </location>
</feature>
<evidence type="ECO:0000259" key="2">
    <source>
        <dbReference type="Pfam" id="PF01609"/>
    </source>
</evidence>
<reference evidence="4" key="1">
    <citation type="submission" date="2023-06" db="EMBL/GenBank/DDBJ databases">
        <authorList>
            <person name="Zeman M."/>
            <person name="Kubasova T."/>
            <person name="Jahodarova E."/>
            <person name="Nykrynova M."/>
            <person name="Rychlik I."/>
        </authorList>
    </citation>
    <scope>NUCLEOTIDE SEQUENCE</scope>
    <source>
        <strain evidence="4">84_SSukc20</strain>
    </source>
</reference>
<keyword evidence="1" id="KW-1133">Transmembrane helix</keyword>
<comment type="caution">
    <text evidence="4">The sequence shown here is derived from an EMBL/GenBank/DDBJ whole genome shotgun (WGS) entry which is preliminary data.</text>
</comment>
<keyword evidence="5" id="KW-1185">Reference proteome</keyword>
<proteinExistence type="predicted"/>
<feature type="transmembrane region" description="Helical" evidence="1">
    <location>
        <begin position="21"/>
        <end position="42"/>
    </location>
</feature>
<dbReference type="Pfam" id="PF13808">
    <property type="entry name" value="DDE_Tnp_1_assoc"/>
    <property type="match status" value="1"/>
</dbReference>
<dbReference type="InterPro" id="IPR047647">
    <property type="entry name" value="ISAs1_transpos"/>
</dbReference>
<dbReference type="RefSeq" id="WP_301935335.1">
    <property type="nucleotide sequence ID" value="NZ_JAUEII010000123.1"/>
</dbReference>
<evidence type="ECO:0000256" key="1">
    <source>
        <dbReference type="SAM" id="Phobius"/>
    </source>
</evidence>
<evidence type="ECO:0000313" key="5">
    <source>
        <dbReference type="Proteomes" id="UP001167871"/>
    </source>
</evidence>
<protein>
    <submittedName>
        <fullName evidence="4">ISAs1 family transposase</fullName>
    </submittedName>
</protein>
<evidence type="ECO:0000313" key="4">
    <source>
        <dbReference type="EMBL" id="MDN0051343.1"/>
    </source>
</evidence>
<dbReference type="EMBL" id="JAUEII010000123">
    <property type="protein sequence ID" value="MDN0051343.1"/>
    <property type="molecule type" value="Genomic_DNA"/>
</dbReference>
<dbReference type="NCBIfam" id="NF033564">
    <property type="entry name" value="transpos_ISAs1"/>
    <property type="match status" value="1"/>
</dbReference>
<dbReference type="PANTHER" id="PTHR30298">
    <property type="entry name" value="H REPEAT-ASSOCIATED PREDICTED TRANSPOSASE"/>
    <property type="match status" value="1"/>
</dbReference>
<dbReference type="PANTHER" id="PTHR30298:SF0">
    <property type="entry name" value="PROTEIN YBFL-RELATED"/>
    <property type="match status" value="1"/>
</dbReference>
<reference evidence="4" key="2">
    <citation type="submission" date="2024-05" db="EMBL/GenBank/DDBJ databases">
        <title>Identification and characterization of horizontal gene transfer across gut microbiota members of farm animals based on homology search.</title>
        <authorList>
            <person name="Schwarzerova J."/>
            <person name="Nykrynova M."/>
            <person name="Jureckova K."/>
            <person name="Cejkova D."/>
            <person name="Rychlik I."/>
        </authorList>
    </citation>
    <scope>NUCLEOTIDE SEQUENCE</scope>
    <source>
        <strain evidence="4">84_SSukc20</strain>
    </source>
</reference>
<dbReference type="Pfam" id="PF01609">
    <property type="entry name" value="DDE_Tnp_1"/>
    <property type="match status" value="1"/>
</dbReference>
<sequence length="385" mass="44117">MEIISILRTIKDPRREHLRAHSFECIFYIAMAAVIGGAESWYEVADFGKMHESFFRSRIKDFECVPSHDTFNRVFSLLSPSELENGFRIWIREICGKYRGLVSIDGKEIRGAREEKSGGSFESLRIVSAWASANGVSLGQEKVSDKSNEIKAIPLLIKALDLEGCIITIDAIACQHEIVSTIIDAKADYLISVKKNQKKLYETIEGWFSDIDIYGNNIDGIGHIPHTRYRYSITEESSHGRFERRVCQVYNNGVLSKVLKWKGVNSVVCLTNTKKYIKSGKTTVERHYYITSLPLDAERITETIRRHWSIENNLHWQLDVSFNEDSQKKKKNAAQNFSLLNKIAMTQLKNNKRKASLKGKRKMAGWSDEFLAELLDAPWQNDEIK</sequence>
<gene>
    <name evidence="4" type="ORF">QVO10_18585</name>
</gene>
<dbReference type="InterPro" id="IPR051698">
    <property type="entry name" value="Transposase_11-like"/>
</dbReference>
<dbReference type="InterPro" id="IPR032806">
    <property type="entry name" value="YbfD_N"/>
</dbReference>
<organism evidence="4 5">
    <name type="scientific">Bacteroides gallinaceum</name>
    <dbReference type="NCBI Taxonomy" id="1462571"/>
    <lineage>
        <taxon>Bacteria</taxon>
        <taxon>Pseudomonadati</taxon>
        <taxon>Bacteroidota</taxon>
        <taxon>Bacteroidia</taxon>
        <taxon>Bacteroidales</taxon>
        <taxon>Bacteroidaceae</taxon>
        <taxon>Bacteroides</taxon>
    </lineage>
</organism>
<keyword evidence="1" id="KW-0472">Membrane</keyword>
<dbReference type="InterPro" id="IPR002559">
    <property type="entry name" value="Transposase_11"/>
</dbReference>
<name>A0ABT7XB89_9BACE</name>
<keyword evidence="1" id="KW-0812">Transmembrane</keyword>
<evidence type="ECO:0000259" key="3">
    <source>
        <dbReference type="Pfam" id="PF13808"/>
    </source>
</evidence>
<accession>A0ABT7XB89</accession>